<organism evidence="3 4">
    <name type="scientific">Panacagrimonas perspica</name>
    <dbReference type="NCBI Taxonomy" id="381431"/>
    <lineage>
        <taxon>Bacteria</taxon>
        <taxon>Pseudomonadati</taxon>
        <taxon>Pseudomonadota</taxon>
        <taxon>Gammaproteobacteria</taxon>
        <taxon>Nevskiales</taxon>
        <taxon>Nevskiaceae</taxon>
        <taxon>Panacagrimonas</taxon>
    </lineage>
</organism>
<dbReference type="PANTHER" id="PTHR35893">
    <property type="entry name" value="INNER MEMBRANE PROTEIN-RELATED"/>
    <property type="match status" value="1"/>
</dbReference>
<protein>
    <submittedName>
        <fullName evidence="3">ElaB/YqjD/DUF883 family membrane-anchored ribosome-binding protein</fullName>
    </submittedName>
</protein>
<keyword evidence="1" id="KW-1133">Transmembrane helix</keyword>
<evidence type="ECO:0000313" key="4">
    <source>
        <dbReference type="Proteomes" id="UP000295341"/>
    </source>
</evidence>
<dbReference type="InterPro" id="IPR043605">
    <property type="entry name" value="DUF883_C"/>
</dbReference>
<proteinExistence type="predicted"/>
<accession>A0A4R7P3F6</accession>
<feature type="domain" description="DUF883" evidence="2">
    <location>
        <begin position="93"/>
        <end position="117"/>
    </location>
</feature>
<name>A0A4R7P3F6_9GAMM</name>
<dbReference type="AlphaFoldDB" id="A0A4R7P3F6"/>
<keyword evidence="1" id="KW-0472">Membrane</keyword>
<keyword evidence="4" id="KW-1185">Reference proteome</keyword>
<dbReference type="EMBL" id="SOBT01000009">
    <property type="protein sequence ID" value="TDU28293.1"/>
    <property type="molecule type" value="Genomic_DNA"/>
</dbReference>
<sequence length="131" mass="14022">MRTDDTTAARDDADVSLNQAMNAANDARERFVSDLQTLAGHAQELMHQTTAISTESIAVAREQLRQSLSVAGESIRKFQADTLDRGRKAVEQTDSYVRENPWQAIAIGLVAGLALGVAGGSFASRSSSTRA</sequence>
<comment type="caution">
    <text evidence="3">The sequence shown here is derived from an EMBL/GenBank/DDBJ whole genome shotgun (WGS) entry which is preliminary data.</text>
</comment>
<gene>
    <name evidence="3" type="ORF">DFR24_2660</name>
</gene>
<dbReference type="GO" id="GO:0043022">
    <property type="term" value="F:ribosome binding"/>
    <property type="evidence" value="ECO:0007669"/>
    <property type="project" value="InterPro"/>
</dbReference>
<evidence type="ECO:0000313" key="3">
    <source>
        <dbReference type="EMBL" id="TDU28293.1"/>
    </source>
</evidence>
<dbReference type="Pfam" id="PF19029">
    <property type="entry name" value="DUF883_C"/>
    <property type="match status" value="1"/>
</dbReference>
<evidence type="ECO:0000256" key="1">
    <source>
        <dbReference type="SAM" id="Phobius"/>
    </source>
</evidence>
<evidence type="ECO:0000259" key="2">
    <source>
        <dbReference type="Pfam" id="PF19029"/>
    </source>
</evidence>
<reference evidence="3 4" key="1">
    <citation type="submission" date="2019-03" db="EMBL/GenBank/DDBJ databases">
        <title>Genomic Encyclopedia of Type Strains, Phase IV (KMG-IV): sequencing the most valuable type-strain genomes for metagenomic binning, comparative biology and taxonomic classification.</title>
        <authorList>
            <person name="Goeker M."/>
        </authorList>
    </citation>
    <scope>NUCLEOTIDE SEQUENCE [LARGE SCALE GENOMIC DNA]</scope>
    <source>
        <strain evidence="3 4">DSM 26377</strain>
    </source>
</reference>
<dbReference type="PANTHER" id="PTHR35893:SF3">
    <property type="entry name" value="INNER MEMBRANE PROTEIN"/>
    <property type="match status" value="1"/>
</dbReference>
<keyword evidence="1" id="KW-0812">Transmembrane</keyword>
<feature type="transmembrane region" description="Helical" evidence="1">
    <location>
        <begin position="102"/>
        <end position="123"/>
    </location>
</feature>
<dbReference type="InterPro" id="IPR010279">
    <property type="entry name" value="YqjD/ElaB"/>
</dbReference>
<dbReference type="Proteomes" id="UP000295341">
    <property type="component" value="Unassembled WGS sequence"/>
</dbReference>